<dbReference type="EMBL" id="AFBI03000054">
    <property type="protein sequence ID" value="EJW02832.1"/>
    <property type="molecule type" value="Genomic_DNA"/>
</dbReference>
<dbReference type="SMART" id="SM00993">
    <property type="entry name" value="YL1_C"/>
    <property type="match status" value="1"/>
</dbReference>
<dbReference type="OrthoDB" id="49520at2759"/>
<dbReference type="InterPro" id="IPR013272">
    <property type="entry name" value="Vps72/YL1_C"/>
</dbReference>
<protein>
    <recommendedName>
        <fullName evidence="1">Vps72/YL1 C-terminal domain-containing protein</fullName>
    </recommendedName>
</protein>
<dbReference type="Pfam" id="PF08265">
    <property type="entry name" value="YL1_C"/>
    <property type="match status" value="1"/>
</dbReference>
<evidence type="ECO:0000259" key="1">
    <source>
        <dbReference type="SMART" id="SM00993"/>
    </source>
</evidence>
<dbReference type="HOGENOM" id="CLU_1825251_0_0_1"/>
<reference evidence="2 3" key="1">
    <citation type="submission" date="2011-08" db="EMBL/GenBank/DDBJ databases">
        <authorList>
            <person name="Liu Z.J."/>
            <person name="Shi F.L."/>
            <person name="Lu J.Q."/>
            <person name="Li M."/>
            <person name="Wang Z.L."/>
        </authorList>
    </citation>
    <scope>NUCLEOTIDE SEQUENCE [LARGE SCALE GENOMIC DNA]</scope>
    <source>
        <strain evidence="2 3">USNM 41457</strain>
    </source>
</reference>
<evidence type="ECO:0000313" key="3">
    <source>
        <dbReference type="Proteomes" id="UP000003163"/>
    </source>
</evidence>
<dbReference type="InParanoid" id="J9DN75"/>
<dbReference type="VEuPathDB" id="MicrosporidiaDB:EDEG_02773"/>
<keyword evidence="3" id="KW-1185">Reference proteome</keyword>
<name>J9DN75_EDHAE</name>
<dbReference type="Proteomes" id="UP000003163">
    <property type="component" value="Unassembled WGS sequence"/>
</dbReference>
<organism evidence="2 3">
    <name type="scientific">Edhazardia aedis (strain USNM 41457)</name>
    <name type="common">Microsporidian parasite</name>
    <dbReference type="NCBI Taxonomy" id="1003232"/>
    <lineage>
        <taxon>Eukaryota</taxon>
        <taxon>Fungi</taxon>
        <taxon>Fungi incertae sedis</taxon>
        <taxon>Microsporidia</taxon>
        <taxon>Edhazardia</taxon>
    </lineage>
</organism>
<accession>J9DN75</accession>
<proteinExistence type="predicted"/>
<sequence length="141" mass="16746">MIKENLCAFFGCYRAFLNLKIKFLRMSSQLNNLKQMKKNKKNDANLENNRNSNRRVLKYNLKQINTENNEHVENAINVDFQSYKAFCDITGLPAHYKCSKTGILCHDLAVFEFVKEMKIEDAKRYVKMRNLCRRHTFLEDL</sequence>
<dbReference type="AlphaFoldDB" id="J9DN75"/>
<gene>
    <name evidence="2" type="ORF">EDEG_02773</name>
</gene>
<feature type="domain" description="Vps72/YL1 C-terminal" evidence="1">
    <location>
        <begin position="85"/>
        <end position="114"/>
    </location>
</feature>
<reference evidence="3" key="2">
    <citation type="submission" date="2015-07" db="EMBL/GenBank/DDBJ databases">
        <title>Contrasting host-pathogen interactions and genome evolution in two generalist and specialist microsporidian pathogens of mosquitoes.</title>
        <authorList>
            <consortium name="The Broad Institute Genomics Platform"/>
            <consortium name="The Broad Institute Genome Sequencing Center for Infectious Disease"/>
            <person name="Cuomo C.A."/>
            <person name="Sanscrainte N.D."/>
            <person name="Goldberg J.M."/>
            <person name="Heiman D."/>
            <person name="Young S."/>
            <person name="Zeng Q."/>
            <person name="Becnel J.J."/>
            <person name="Birren B.W."/>
        </authorList>
    </citation>
    <scope>NUCLEOTIDE SEQUENCE [LARGE SCALE GENOMIC DNA]</scope>
    <source>
        <strain evidence="3">USNM 41457</strain>
    </source>
</reference>
<comment type="caution">
    <text evidence="2">The sequence shown here is derived from an EMBL/GenBank/DDBJ whole genome shotgun (WGS) entry which is preliminary data.</text>
</comment>
<evidence type="ECO:0000313" key="2">
    <source>
        <dbReference type="EMBL" id="EJW02832.1"/>
    </source>
</evidence>